<dbReference type="AlphaFoldDB" id="A0A0B2VBZ3"/>
<evidence type="ECO:0000313" key="1">
    <source>
        <dbReference type="EMBL" id="KHN78962.1"/>
    </source>
</evidence>
<sequence>MKRRPQMIDHTQPTTRGKVINCRNPANKFIGSARERVTWCGSVEQQRVLSAAIIVPVTNGTNTLMRQHSPASGIGKQGTTFLNGPLCCNSKITFQTMRRKKFHFILRYLAKQIDATIFIFNRHG</sequence>
<organism evidence="1 2">
    <name type="scientific">Toxocara canis</name>
    <name type="common">Canine roundworm</name>
    <dbReference type="NCBI Taxonomy" id="6265"/>
    <lineage>
        <taxon>Eukaryota</taxon>
        <taxon>Metazoa</taxon>
        <taxon>Ecdysozoa</taxon>
        <taxon>Nematoda</taxon>
        <taxon>Chromadorea</taxon>
        <taxon>Rhabditida</taxon>
        <taxon>Spirurina</taxon>
        <taxon>Ascaridomorpha</taxon>
        <taxon>Ascaridoidea</taxon>
        <taxon>Toxocaridae</taxon>
        <taxon>Toxocara</taxon>
    </lineage>
</organism>
<feature type="non-terminal residue" evidence="1">
    <location>
        <position position="124"/>
    </location>
</feature>
<comment type="caution">
    <text evidence="1">The sequence shown here is derived from an EMBL/GenBank/DDBJ whole genome shotgun (WGS) entry which is preliminary data.</text>
</comment>
<keyword evidence="2" id="KW-1185">Reference proteome</keyword>
<reference evidence="1 2" key="1">
    <citation type="submission" date="2014-11" db="EMBL/GenBank/DDBJ databases">
        <title>Genetic blueprint of the zoonotic pathogen Toxocara canis.</title>
        <authorList>
            <person name="Zhu X.-Q."/>
            <person name="Korhonen P.K."/>
            <person name="Cai H."/>
            <person name="Young N.D."/>
            <person name="Nejsum P."/>
            <person name="von Samson-Himmelstjerna G."/>
            <person name="Boag P.R."/>
            <person name="Tan P."/>
            <person name="Li Q."/>
            <person name="Min J."/>
            <person name="Yang Y."/>
            <person name="Wang X."/>
            <person name="Fang X."/>
            <person name="Hall R.S."/>
            <person name="Hofmann A."/>
            <person name="Sternberg P.W."/>
            <person name="Jex A.R."/>
            <person name="Gasser R.B."/>
        </authorList>
    </citation>
    <scope>NUCLEOTIDE SEQUENCE [LARGE SCALE GENOMIC DNA]</scope>
    <source>
        <strain evidence="1">PN_DK_2014</strain>
    </source>
</reference>
<dbReference type="EMBL" id="JPKZ01001964">
    <property type="protein sequence ID" value="KHN78962.1"/>
    <property type="molecule type" value="Genomic_DNA"/>
</dbReference>
<name>A0A0B2VBZ3_TOXCA</name>
<accession>A0A0B2VBZ3</accession>
<dbReference type="Proteomes" id="UP000031036">
    <property type="component" value="Unassembled WGS sequence"/>
</dbReference>
<gene>
    <name evidence="1" type="ORF">Tcan_01508</name>
</gene>
<protein>
    <submittedName>
        <fullName evidence="1">Uncharacterized protein</fullName>
    </submittedName>
</protein>
<evidence type="ECO:0000313" key="2">
    <source>
        <dbReference type="Proteomes" id="UP000031036"/>
    </source>
</evidence>
<proteinExistence type="predicted"/>